<reference evidence="1 2" key="1">
    <citation type="submission" date="2017-04" db="EMBL/GenBank/DDBJ databases">
        <title>Draft genome sequence of Tuber borchii Vittad., a whitish edible truffle.</title>
        <authorList>
            <consortium name="DOE Joint Genome Institute"/>
            <person name="Murat C."/>
            <person name="Kuo A."/>
            <person name="Barry K.W."/>
            <person name="Clum A."/>
            <person name="Dockter R.B."/>
            <person name="Fauchery L."/>
            <person name="Iotti M."/>
            <person name="Kohler A."/>
            <person name="Labutti K."/>
            <person name="Lindquist E.A."/>
            <person name="Lipzen A."/>
            <person name="Ohm R.A."/>
            <person name="Wang M."/>
            <person name="Grigoriev I.V."/>
            <person name="Zambonelli A."/>
            <person name="Martin F.M."/>
        </authorList>
    </citation>
    <scope>NUCLEOTIDE SEQUENCE [LARGE SCALE GENOMIC DNA]</scope>
    <source>
        <strain evidence="1 2">Tbo3840</strain>
    </source>
</reference>
<evidence type="ECO:0000313" key="1">
    <source>
        <dbReference type="EMBL" id="PUU72735.1"/>
    </source>
</evidence>
<dbReference type="AlphaFoldDB" id="A0A2T6ZB69"/>
<dbReference type="Proteomes" id="UP000244722">
    <property type="component" value="Unassembled WGS sequence"/>
</dbReference>
<accession>A0A2T6ZB69</accession>
<dbReference type="EMBL" id="NESQ01000474">
    <property type="protein sequence ID" value="PUU72735.1"/>
    <property type="molecule type" value="Genomic_DNA"/>
</dbReference>
<gene>
    <name evidence="1" type="ORF">B9Z19DRAFT_1069541</name>
</gene>
<proteinExistence type="predicted"/>
<evidence type="ECO:0000313" key="2">
    <source>
        <dbReference type="Proteomes" id="UP000244722"/>
    </source>
</evidence>
<keyword evidence="2" id="KW-1185">Reference proteome</keyword>
<protein>
    <submittedName>
        <fullName evidence="1">Uncharacterized protein</fullName>
    </submittedName>
</protein>
<comment type="caution">
    <text evidence="1">The sequence shown here is derived from an EMBL/GenBank/DDBJ whole genome shotgun (WGS) entry which is preliminary data.</text>
</comment>
<organism evidence="1 2">
    <name type="scientific">Tuber borchii</name>
    <name type="common">White truffle</name>
    <dbReference type="NCBI Taxonomy" id="42251"/>
    <lineage>
        <taxon>Eukaryota</taxon>
        <taxon>Fungi</taxon>
        <taxon>Dikarya</taxon>
        <taxon>Ascomycota</taxon>
        <taxon>Pezizomycotina</taxon>
        <taxon>Pezizomycetes</taxon>
        <taxon>Pezizales</taxon>
        <taxon>Tuberaceae</taxon>
        <taxon>Tuber</taxon>
    </lineage>
</organism>
<sequence length="189" mass="21312">MEQILLDWGTKPSTESIPPANSLQPLSWPEVEHVRNLLNQRSQIVSKGNTIPKHLQDTILRGAQYTFRRYLPGTITCSKLQRILQKKPTSEYIQRILQHVTSSLARSISKSRVPNPDNVNVKPYQLYGPYGKSDTFFEVGMYFALTGRTQRIPLVNEKIAITHCQHVNSVTASNGVPTNGYQPAESSNH</sequence>
<name>A0A2T6ZB69_TUBBO</name>